<dbReference type="SMART" id="SM00267">
    <property type="entry name" value="GGDEF"/>
    <property type="match status" value="1"/>
</dbReference>
<dbReference type="AlphaFoldDB" id="A0A1W1XY87"/>
<dbReference type="Pfam" id="PF00990">
    <property type="entry name" value="GGDEF"/>
    <property type="match status" value="1"/>
</dbReference>
<dbReference type="InterPro" id="IPR050469">
    <property type="entry name" value="Diguanylate_Cyclase"/>
</dbReference>
<dbReference type="InterPro" id="IPR043128">
    <property type="entry name" value="Rev_trsase/Diguanyl_cyclase"/>
</dbReference>
<dbReference type="RefSeq" id="WP_176216996.1">
    <property type="nucleotide sequence ID" value="NZ_FWXD01000026.1"/>
</dbReference>
<dbReference type="CDD" id="cd01949">
    <property type="entry name" value="GGDEF"/>
    <property type="match status" value="1"/>
</dbReference>
<feature type="transmembrane region" description="Helical" evidence="3">
    <location>
        <begin position="192"/>
        <end position="214"/>
    </location>
</feature>
<evidence type="ECO:0000313" key="6">
    <source>
        <dbReference type="Proteomes" id="UP000192761"/>
    </source>
</evidence>
<keyword evidence="3" id="KW-1133">Transmembrane helix</keyword>
<keyword evidence="3" id="KW-0812">Transmembrane</keyword>
<keyword evidence="6" id="KW-1185">Reference proteome</keyword>
<dbReference type="Gene3D" id="3.30.70.270">
    <property type="match status" value="1"/>
</dbReference>
<evidence type="ECO:0000256" key="1">
    <source>
        <dbReference type="ARBA" id="ARBA00012528"/>
    </source>
</evidence>
<dbReference type="PROSITE" id="PS50887">
    <property type="entry name" value="GGDEF"/>
    <property type="match status" value="1"/>
</dbReference>
<name>A0A1W1XY87_9NEIS</name>
<feature type="domain" description="GGDEF" evidence="4">
    <location>
        <begin position="263"/>
        <end position="393"/>
    </location>
</feature>
<dbReference type="SUPFAM" id="SSF55073">
    <property type="entry name" value="Nucleotide cyclase"/>
    <property type="match status" value="1"/>
</dbReference>
<organism evidence="5 6">
    <name type="scientific">Andreprevotia lacus DSM 23236</name>
    <dbReference type="NCBI Taxonomy" id="1121001"/>
    <lineage>
        <taxon>Bacteria</taxon>
        <taxon>Pseudomonadati</taxon>
        <taxon>Pseudomonadota</taxon>
        <taxon>Betaproteobacteria</taxon>
        <taxon>Neisseriales</taxon>
        <taxon>Chitinibacteraceae</taxon>
        <taxon>Andreprevotia</taxon>
    </lineage>
</organism>
<dbReference type="EMBL" id="FWXD01000026">
    <property type="protein sequence ID" value="SMC28886.1"/>
    <property type="molecule type" value="Genomic_DNA"/>
</dbReference>
<evidence type="ECO:0000259" key="4">
    <source>
        <dbReference type="PROSITE" id="PS50887"/>
    </source>
</evidence>
<protein>
    <recommendedName>
        <fullName evidence="1">diguanylate cyclase</fullName>
        <ecNumber evidence="1">2.7.7.65</ecNumber>
    </recommendedName>
</protein>
<feature type="transmembrane region" description="Helical" evidence="3">
    <location>
        <begin position="67"/>
        <end position="94"/>
    </location>
</feature>
<evidence type="ECO:0000256" key="3">
    <source>
        <dbReference type="SAM" id="Phobius"/>
    </source>
</evidence>
<keyword evidence="3" id="KW-0472">Membrane</keyword>
<accession>A0A1W1XY87</accession>
<feature type="transmembrane region" description="Helical" evidence="3">
    <location>
        <begin position="161"/>
        <end position="180"/>
    </location>
</feature>
<dbReference type="InterPro" id="IPR029787">
    <property type="entry name" value="Nucleotide_cyclase"/>
</dbReference>
<sequence length="404" mass="44302">MYPVPLTDFLHPRSILTLAAAVFFTSGFVMTLMGVRRRVYPGYWHWVAGEFAFALSALAIACRDMYSVFWSIHLGNALLLLQPVLIAAGLRRFLSQTIGRRERVDYLLWAFAYGCWLLSMLGNAPAAMPIFIFSLGFLLLSARLIQLGYRNQYESLQGTLDLLLGSYALCALTQLARGIYSLTSAQTGTDPLFGLSFIAFVLLAIITLSTLLLMNYERAEGELRAIESQLMELANTDVLTGIPNRRHFMFLAERLQAIAARGPRPALLIIDVDHFKEINDARGHLTGDMVLRAITGRIGEVLRGGDTLGRLGGDEFAVLLPGSDARTAGHVASRIVKHIRTLTIADFGPAPTLSIGMAEFMPGDTVSDVMRRADQALYAAKRAGRNCAMTPDGVHCSDDLEEAA</sequence>
<feature type="transmembrane region" description="Helical" evidence="3">
    <location>
        <begin position="42"/>
        <end position="61"/>
    </location>
</feature>
<dbReference type="PANTHER" id="PTHR45138:SF9">
    <property type="entry name" value="DIGUANYLATE CYCLASE DGCM-RELATED"/>
    <property type="match status" value="1"/>
</dbReference>
<dbReference type="PANTHER" id="PTHR45138">
    <property type="entry name" value="REGULATORY COMPONENTS OF SENSORY TRANSDUCTION SYSTEM"/>
    <property type="match status" value="1"/>
</dbReference>
<reference evidence="5 6" key="1">
    <citation type="submission" date="2017-04" db="EMBL/GenBank/DDBJ databases">
        <authorList>
            <person name="Afonso C.L."/>
            <person name="Miller P.J."/>
            <person name="Scott M.A."/>
            <person name="Spackman E."/>
            <person name="Goraichik I."/>
            <person name="Dimitrov K.M."/>
            <person name="Suarez D.L."/>
            <person name="Swayne D.E."/>
        </authorList>
    </citation>
    <scope>NUCLEOTIDE SEQUENCE [LARGE SCALE GENOMIC DNA]</scope>
    <source>
        <strain evidence="5 6">DSM 23236</strain>
    </source>
</reference>
<proteinExistence type="predicted"/>
<feature type="transmembrane region" description="Helical" evidence="3">
    <location>
        <begin position="15"/>
        <end position="35"/>
    </location>
</feature>
<dbReference type="EC" id="2.7.7.65" evidence="1"/>
<dbReference type="STRING" id="1121001.SAMN02745857_03461"/>
<dbReference type="InterPro" id="IPR000160">
    <property type="entry name" value="GGDEF_dom"/>
</dbReference>
<dbReference type="NCBIfam" id="TIGR00254">
    <property type="entry name" value="GGDEF"/>
    <property type="match status" value="1"/>
</dbReference>
<feature type="transmembrane region" description="Helical" evidence="3">
    <location>
        <begin position="106"/>
        <end position="124"/>
    </location>
</feature>
<dbReference type="Proteomes" id="UP000192761">
    <property type="component" value="Unassembled WGS sequence"/>
</dbReference>
<comment type="catalytic activity">
    <reaction evidence="2">
        <text>2 GTP = 3',3'-c-di-GMP + 2 diphosphate</text>
        <dbReference type="Rhea" id="RHEA:24898"/>
        <dbReference type="ChEBI" id="CHEBI:33019"/>
        <dbReference type="ChEBI" id="CHEBI:37565"/>
        <dbReference type="ChEBI" id="CHEBI:58805"/>
        <dbReference type="EC" id="2.7.7.65"/>
    </reaction>
</comment>
<evidence type="ECO:0000256" key="2">
    <source>
        <dbReference type="ARBA" id="ARBA00034247"/>
    </source>
</evidence>
<evidence type="ECO:0000313" key="5">
    <source>
        <dbReference type="EMBL" id="SMC28886.1"/>
    </source>
</evidence>
<dbReference type="GO" id="GO:0052621">
    <property type="term" value="F:diguanylate cyclase activity"/>
    <property type="evidence" value="ECO:0007669"/>
    <property type="project" value="UniProtKB-EC"/>
</dbReference>
<gene>
    <name evidence="5" type="ORF">SAMN02745857_03461</name>
</gene>
<dbReference type="FunFam" id="3.30.70.270:FF:000001">
    <property type="entry name" value="Diguanylate cyclase domain protein"/>
    <property type="match status" value="1"/>
</dbReference>